<organism evidence="2 3">
    <name type="scientific">Rubus argutus</name>
    <name type="common">Southern blackberry</name>
    <dbReference type="NCBI Taxonomy" id="59490"/>
    <lineage>
        <taxon>Eukaryota</taxon>
        <taxon>Viridiplantae</taxon>
        <taxon>Streptophyta</taxon>
        <taxon>Embryophyta</taxon>
        <taxon>Tracheophyta</taxon>
        <taxon>Spermatophyta</taxon>
        <taxon>Magnoliopsida</taxon>
        <taxon>eudicotyledons</taxon>
        <taxon>Gunneridae</taxon>
        <taxon>Pentapetalae</taxon>
        <taxon>rosids</taxon>
        <taxon>fabids</taxon>
        <taxon>Rosales</taxon>
        <taxon>Rosaceae</taxon>
        <taxon>Rosoideae</taxon>
        <taxon>Rosoideae incertae sedis</taxon>
        <taxon>Rubus</taxon>
    </lineage>
</organism>
<reference evidence="2 3" key="1">
    <citation type="journal article" date="2023" name="G3 (Bethesda)">
        <title>A chromosome-length genome assembly and annotation of blackberry (Rubus argutus, cv. 'Hillquist').</title>
        <authorList>
            <person name="Bruna T."/>
            <person name="Aryal R."/>
            <person name="Dudchenko O."/>
            <person name="Sargent D.J."/>
            <person name="Mead D."/>
            <person name="Buti M."/>
            <person name="Cavallini A."/>
            <person name="Hytonen T."/>
            <person name="Andres J."/>
            <person name="Pham M."/>
            <person name="Weisz D."/>
            <person name="Mascagni F."/>
            <person name="Usai G."/>
            <person name="Natali L."/>
            <person name="Bassil N."/>
            <person name="Fernandez G.E."/>
            <person name="Lomsadze A."/>
            <person name="Armour M."/>
            <person name="Olukolu B."/>
            <person name="Poorten T."/>
            <person name="Britton C."/>
            <person name="Davik J."/>
            <person name="Ashrafi H."/>
            <person name="Aiden E.L."/>
            <person name="Borodovsky M."/>
            <person name="Worthington M."/>
        </authorList>
    </citation>
    <scope>NUCLEOTIDE SEQUENCE [LARGE SCALE GENOMIC DNA]</scope>
    <source>
        <strain evidence="2">PI 553951</strain>
    </source>
</reference>
<evidence type="ECO:0000313" key="2">
    <source>
        <dbReference type="EMBL" id="KAK9944096.1"/>
    </source>
</evidence>
<proteinExistence type="predicted"/>
<dbReference type="PANTHER" id="PTHR31170:SF17">
    <property type="match status" value="1"/>
</dbReference>
<keyword evidence="3" id="KW-1185">Reference proteome</keyword>
<dbReference type="InterPro" id="IPR004158">
    <property type="entry name" value="DUF247_pln"/>
</dbReference>
<keyword evidence="1" id="KW-1133">Transmembrane helix</keyword>
<evidence type="ECO:0000313" key="3">
    <source>
        <dbReference type="Proteomes" id="UP001457282"/>
    </source>
</evidence>
<keyword evidence="1" id="KW-0472">Membrane</keyword>
<dbReference type="AlphaFoldDB" id="A0AAW1Y6S4"/>
<comment type="caution">
    <text evidence="2">The sequence shown here is derived from an EMBL/GenBank/DDBJ whole genome shotgun (WGS) entry which is preliminary data.</text>
</comment>
<name>A0AAW1Y6S4_RUBAR</name>
<evidence type="ECO:0000256" key="1">
    <source>
        <dbReference type="SAM" id="Phobius"/>
    </source>
</evidence>
<sequence>MSSSDIEKGKGDEIYIEDSIKEEWKRTFFRKVQRSNSPMPDSCCIFRVPEVLRRQKRFAYQPDIVSIGPFHRGGKKFRSLENVKKWYLKGFLESTKIEWDRLIASITTEVKRARNCYAEPLNLDENNFVEMLILDGCFLIELFRKASSEPDSARAAAARVYETKSPCAVPKSPRAAPARLPAALARPPAAPAPIQGDPIFSVPCMLEYLYHDLLLLENQLPWFVLQIFYDLIQDGHPKKLPLSRVVINFFKKSVADDKIFLVADDPKIFNYHESESPHEILHILDLIRSALVGQKQQDNKSSPLCSIVQTTCNKLGKKLRALIVRNKASTVNEDSSSHLPKRIPSAATLSEAGVKFKKGERGCILNITFKHGVFTIPPLVIEERTGPLFRNLMAYEQCYQGRKHKITSYAVLMDNLIDTSKDVDLLCEKGIVANWLSAEDASKYFNELYNDTTVIGYNYEGLCKDVEEYHKVLWNRWREKLKRDYFGTPWATISFFAAFVLLVLTFLQTIYTIHPYYHPRD</sequence>
<dbReference type="Pfam" id="PF03140">
    <property type="entry name" value="DUF247"/>
    <property type="match status" value="1"/>
</dbReference>
<dbReference type="PANTHER" id="PTHR31170">
    <property type="entry name" value="BNAC04G53230D PROTEIN"/>
    <property type="match status" value="1"/>
</dbReference>
<keyword evidence="1" id="KW-0812">Transmembrane</keyword>
<dbReference type="Proteomes" id="UP001457282">
    <property type="component" value="Unassembled WGS sequence"/>
</dbReference>
<dbReference type="EMBL" id="JBEDUW010000002">
    <property type="protein sequence ID" value="KAK9944096.1"/>
    <property type="molecule type" value="Genomic_DNA"/>
</dbReference>
<gene>
    <name evidence="2" type="ORF">M0R45_009680</name>
</gene>
<feature type="transmembrane region" description="Helical" evidence="1">
    <location>
        <begin position="485"/>
        <end position="511"/>
    </location>
</feature>
<protein>
    <submittedName>
        <fullName evidence="2">Uncharacterized protein</fullName>
    </submittedName>
</protein>
<accession>A0AAW1Y6S4</accession>